<proteinExistence type="inferred from homology"/>
<reference evidence="3 4" key="1">
    <citation type="journal article" date="2024" name="Plant J.">
        <title>Genome sequences and population genomics reveal climatic adaptation and genomic divergence between two closely related sweetgum species.</title>
        <authorList>
            <person name="Xu W.Q."/>
            <person name="Ren C.Q."/>
            <person name="Zhang X.Y."/>
            <person name="Comes H.P."/>
            <person name="Liu X.H."/>
            <person name="Li Y.G."/>
            <person name="Kettle C.J."/>
            <person name="Jalonen R."/>
            <person name="Gaisberger H."/>
            <person name="Ma Y.Z."/>
            <person name="Qiu Y.X."/>
        </authorList>
    </citation>
    <scope>NUCLEOTIDE SEQUENCE [LARGE SCALE GENOMIC DNA]</scope>
    <source>
        <strain evidence="3">Hangzhou</strain>
    </source>
</reference>
<dbReference type="Gene3D" id="2.40.160.200">
    <property type="entry name" value="LURP1-related"/>
    <property type="match status" value="1"/>
</dbReference>
<evidence type="ECO:0000313" key="3">
    <source>
        <dbReference type="EMBL" id="KAK9277478.1"/>
    </source>
</evidence>
<dbReference type="Proteomes" id="UP001415857">
    <property type="component" value="Unassembled WGS sequence"/>
</dbReference>
<dbReference type="InterPro" id="IPR038595">
    <property type="entry name" value="LOR_sf"/>
</dbReference>
<comment type="similarity">
    <text evidence="1">Belongs to the LOR family.</text>
</comment>
<organism evidence="3 4">
    <name type="scientific">Liquidambar formosana</name>
    <name type="common">Formosan gum</name>
    <dbReference type="NCBI Taxonomy" id="63359"/>
    <lineage>
        <taxon>Eukaryota</taxon>
        <taxon>Viridiplantae</taxon>
        <taxon>Streptophyta</taxon>
        <taxon>Embryophyta</taxon>
        <taxon>Tracheophyta</taxon>
        <taxon>Spermatophyta</taxon>
        <taxon>Magnoliopsida</taxon>
        <taxon>eudicotyledons</taxon>
        <taxon>Gunneridae</taxon>
        <taxon>Pentapetalae</taxon>
        <taxon>Saxifragales</taxon>
        <taxon>Altingiaceae</taxon>
        <taxon>Liquidambar</taxon>
    </lineage>
</organism>
<dbReference type="InterPro" id="IPR007612">
    <property type="entry name" value="LOR"/>
</dbReference>
<protein>
    <recommendedName>
        <fullName evidence="5">Protein LURP-one-related 4</fullName>
    </recommendedName>
</protein>
<accession>A0AAP0WUW3</accession>
<name>A0AAP0WUW3_LIQFO</name>
<dbReference type="EMBL" id="JBBPBK010000010">
    <property type="protein sequence ID" value="KAK9277478.1"/>
    <property type="molecule type" value="Genomic_DNA"/>
</dbReference>
<sequence>MARVHPHTPSPPSSSSSSYLTLKREIFTIWMKSLVIQGNGCTVFNSNGEIVYRIDNYDKKCSNEVYLMDLRGRVLFTIRRRKLRVFGRWNGYKCNGSMVKNEIPCFQVRKNYRLLRGDSSCQVTVRPVEGCQATCYRFEGLAGKAAFKIIDSEGGLVAEVKQKQTSSGIQFGDDVLTLVVEPQKDHALIMALVSVYGLICHRM</sequence>
<keyword evidence="4" id="KW-1185">Reference proteome</keyword>
<reference evidence="3" key="2">
    <citation type="submission" date="2024-04" db="EMBL/GenBank/DDBJ databases">
        <authorList>
            <person name="Xu W."/>
            <person name="Ren C."/>
        </authorList>
    </citation>
    <scope>NUCLEOTIDE SEQUENCE</scope>
    <source>
        <strain evidence="3">Hangzhou</strain>
        <tissue evidence="3">Leaves</tissue>
    </source>
</reference>
<evidence type="ECO:0000313" key="2">
    <source>
        <dbReference type="EMBL" id="KAK9276046.1"/>
    </source>
</evidence>
<dbReference type="EMBL" id="JBBPBK010000010">
    <property type="protein sequence ID" value="KAK9276046.1"/>
    <property type="molecule type" value="Genomic_DNA"/>
</dbReference>
<dbReference type="PANTHER" id="PTHR31087">
    <property type="match status" value="1"/>
</dbReference>
<dbReference type="InterPro" id="IPR025659">
    <property type="entry name" value="Tubby-like_C"/>
</dbReference>
<dbReference type="AlphaFoldDB" id="A0AAP0WUW3"/>
<evidence type="ECO:0000313" key="4">
    <source>
        <dbReference type="Proteomes" id="UP001415857"/>
    </source>
</evidence>
<dbReference type="SUPFAM" id="SSF54518">
    <property type="entry name" value="Tubby C-terminal domain-like"/>
    <property type="match status" value="1"/>
</dbReference>
<comment type="caution">
    <text evidence="3">The sequence shown here is derived from an EMBL/GenBank/DDBJ whole genome shotgun (WGS) entry which is preliminary data.</text>
</comment>
<evidence type="ECO:0008006" key="5">
    <source>
        <dbReference type="Google" id="ProtNLM"/>
    </source>
</evidence>
<gene>
    <name evidence="2" type="ORF">L1049_005577</name>
    <name evidence="3" type="ORF">L1049_007022</name>
</gene>
<dbReference type="PANTHER" id="PTHR31087:SF153">
    <property type="entry name" value="PROTEIN LURP-ONE-RELATED 11"/>
    <property type="match status" value="1"/>
</dbReference>
<dbReference type="Pfam" id="PF04525">
    <property type="entry name" value="LOR"/>
    <property type="match status" value="1"/>
</dbReference>
<evidence type="ECO:0000256" key="1">
    <source>
        <dbReference type="ARBA" id="ARBA00005437"/>
    </source>
</evidence>